<comment type="similarity">
    <text evidence="1">Belongs to the ClpA/ClpB family. Torsin subfamily.</text>
</comment>
<protein>
    <recommendedName>
        <fullName evidence="6">Torsin-3A</fullName>
    </recommendedName>
</protein>
<dbReference type="EMBL" id="LZPO01097157">
    <property type="protein sequence ID" value="OBS64643.1"/>
    <property type="molecule type" value="Genomic_DNA"/>
</dbReference>
<dbReference type="GO" id="GO:0005635">
    <property type="term" value="C:nuclear envelope"/>
    <property type="evidence" value="ECO:0007669"/>
    <property type="project" value="TreeGrafter"/>
</dbReference>
<gene>
    <name evidence="4" type="ORF">A6R68_06812</name>
</gene>
<keyword evidence="5" id="KW-1185">Reference proteome</keyword>
<dbReference type="GO" id="GO:0016887">
    <property type="term" value="F:ATP hydrolysis activity"/>
    <property type="evidence" value="ECO:0007669"/>
    <property type="project" value="InterPro"/>
</dbReference>
<evidence type="ECO:0008006" key="6">
    <source>
        <dbReference type="Google" id="ProtNLM"/>
    </source>
</evidence>
<reference evidence="4 5" key="1">
    <citation type="submission" date="2016-06" db="EMBL/GenBank/DDBJ databases">
        <title>The Draft Genome Sequence and Annotation of the Desert Woodrat Neotoma lepida.</title>
        <authorList>
            <person name="Campbell M."/>
            <person name="Oakeson K.F."/>
            <person name="Yandell M."/>
            <person name="Halpert J.R."/>
            <person name="Dearing D."/>
        </authorList>
    </citation>
    <scope>NUCLEOTIDE SEQUENCE [LARGE SCALE GENOMIC DNA]</scope>
    <source>
        <strain evidence="4">417</strain>
        <tissue evidence="4">Liver</tissue>
    </source>
</reference>
<dbReference type="SUPFAM" id="SSF52540">
    <property type="entry name" value="P-loop containing nucleoside triphosphate hydrolases"/>
    <property type="match status" value="1"/>
</dbReference>
<dbReference type="PANTHER" id="PTHR10760">
    <property type="entry name" value="TORSIN"/>
    <property type="match status" value="1"/>
</dbReference>
<evidence type="ECO:0000313" key="4">
    <source>
        <dbReference type="EMBL" id="OBS64643.1"/>
    </source>
</evidence>
<proteinExistence type="inferred from homology"/>
<keyword evidence="3" id="KW-0732">Signal</keyword>
<dbReference type="GO" id="GO:0005788">
    <property type="term" value="C:endoplasmic reticulum lumen"/>
    <property type="evidence" value="ECO:0007669"/>
    <property type="project" value="TreeGrafter"/>
</dbReference>
<dbReference type="InterPro" id="IPR010448">
    <property type="entry name" value="Torsin"/>
</dbReference>
<dbReference type="Proteomes" id="UP000092124">
    <property type="component" value="Unassembled WGS sequence"/>
</dbReference>
<evidence type="ECO:0000256" key="2">
    <source>
        <dbReference type="SAM" id="MobiDB-lite"/>
    </source>
</evidence>
<accession>A0A1A6GEH3</accession>
<dbReference type="Pfam" id="PF06309">
    <property type="entry name" value="Torsin"/>
    <property type="match status" value="1"/>
</dbReference>
<name>A0A1A6GEH3_NEOLE</name>
<dbReference type="AlphaFoldDB" id="A0A1A6GEH3"/>
<comment type="caution">
    <text evidence="4">The sequence shown here is derived from an EMBL/GenBank/DDBJ whole genome shotgun (WGS) entry which is preliminary data.</text>
</comment>
<feature type="region of interest" description="Disordered" evidence="2">
    <location>
        <begin position="19"/>
        <end position="40"/>
    </location>
</feature>
<dbReference type="PANTHER" id="PTHR10760:SF3">
    <property type="entry name" value="TORSIN-3A"/>
    <property type="match status" value="1"/>
</dbReference>
<dbReference type="OrthoDB" id="19623at2759"/>
<dbReference type="GO" id="GO:0005524">
    <property type="term" value="F:ATP binding"/>
    <property type="evidence" value="ECO:0007669"/>
    <property type="project" value="InterPro"/>
</dbReference>
<feature type="signal peptide" evidence="3">
    <location>
        <begin position="1"/>
        <end position="21"/>
    </location>
</feature>
<feature type="chain" id="PRO_5008345531" description="Torsin-3A" evidence="3">
    <location>
        <begin position="22"/>
        <end position="269"/>
    </location>
</feature>
<evidence type="ECO:0000256" key="3">
    <source>
        <dbReference type="SAM" id="SignalP"/>
    </source>
</evidence>
<dbReference type="InterPro" id="IPR027417">
    <property type="entry name" value="P-loop_NTPase"/>
</dbReference>
<dbReference type="Gene3D" id="3.40.50.300">
    <property type="entry name" value="P-loop containing nucleotide triphosphate hydrolases"/>
    <property type="match status" value="1"/>
</dbReference>
<dbReference type="STRING" id="56216.A0A1A6GEH3"/>
<evidence type="ECO:0000256" key="1">
    <source>
        <dbReference type="ARBA" id="ARBA00006235"/>
    </source>
</evidence>
<sequence>MLCGTLWLLLLLPLRPPGTQGHRGAESPGQEAEEPAPWPGVQRLQEQLRTVGALSRRYWTLFSCSVWPDHCEDQEIPTPPLGWSLPLWGRRSLDSLTKWFCRFQDCCTGGGDCRISNNLTGLESDLRVRLHGQHLASKLVLRAVRGYLETPQVDKALALSFHGWSGTGKNFVARMLAENLYRDGLRSDCVKMFISTFHFPHPKYVDVYKEELRWQMQESRRRCQQNMFIFDEAEKLHPELLELLGPHLEPRVPETQGAEPPRAIFLFLR</sequence>
<evidence type="ECO:0000313" key="5">
    <source>
        <dbReference type="Proteomes" id="UP000092124"/>
    </source>
</evidence>
<organism evidence="4 5">
    <name type="scientific">Neotoma lepida</name>
    <name type="common">Desert woodrat</name>
    <dbReference type="NCBI Taxonomy" id="56216"/>
    <lineage>
        <taxon>Eukaryota</taxon>
        <taxon>Metazoa</taxon>
        <taxon>Chordata</taxon>
        <taxon>Craniata</taxon>
        <taxon>Vertebrata</taxon>
        <taxon>Euteleostomi</taxon>
        <taxon>Mammalia</taxon>
        <taxon>Eutheria</taxon>
        <taxon>Euarchontoglires</taxon>
        <taxon>Glires</taxon>
        <taxon>Rodentia</taxon>
        <taxon>Myomorpha</taxon>
        <taxon>Muroidea</taxon>
        <taxon>Cricetidae</taxon>
        <taxon>Neotominae</taxon>
        <taxon>Neotoma</taxon>
    </lineage>
</organism>